<evidence type="ECO:0000256" key="5">
    <source>
        <dbReference type="ARBA" id="ARBA00022741"/>
    </source>
</evidence>
<evidence type="ECO:0000256" key="9">
    <source>
        <dbReference type="ARBA" id="ARBA00022842"/>
    </source>
</evidence>
<dbReference type="Pfam" id="PF00480">
    <property type="entry name" value="ROK"/>
    <property type="match status" value="1"/>
</dbReference>
<evidence type="ECO:0000313" key="14">
    <source>
        <dbReference type="Proteomes" id="UP000183255"/>
    </source>
</evidence>
<comment type="cofactor">
    <cofactor evidence="1">
        <name>Mg(2+)</name>
        <dbReference type="ChEBI" id="CHEBI:18420"/>
    </cofactor>
</comment>
<name>A0A1G8HW77_9CLOT</name>
<dbReference type="Gene3D" id="3.30.420.40">
    <property type="match status" value="2"/>
</dbReference>
<dbReference type="EC" id="2.7.1.4" evidence="11"/>
<dbReference type="RefSeq" id="WP_031574147.1">
    <property type="nucleotide sequence ID" value="NZ_FNDZ01000001.1"/>
</dbReference>
<evidence type="ECO:0000256" key="12">
    <source>
        <dbReference type="ARBA" id="ARBA00048451"/>
    </source>
</evidence>
<dbReference type="CDD" id="cd24067">
    <property type="entry name" value="ASKHA_NBD_ROK_BsFRK-like"/>
    <property type="match status" value="1"/>
</dbReference>
<comment type="similarity">
    <text evidence="2">Belongs to the ROK (NagC/XylR) family.</text>
</comment>
<keyword evidence="9" id="KW-0460">Magnesium</keyword>
<dbReference type="GO" id="GO:0046872">
    <property type="term" value="F:metal ion binding"/>
    <property type="evidence" value="ECO:0007669"/>
    <property type="project" value="UniProtKB-KW"/>
</dbReference>
<evidence type="ECO:0000313" key="13">
    <source>
        <dbReference type="EMBL" id="SDI10893.1"/>
    </source>
</evidence>
<dbReference type="FunFam" id="3.30.420.40:FF:000153">
    <property type="entry name" value="Putative fructokinase"/>
    <property type="match status" value="1"/>
</dbReference>
<accession>A0A1G8HW77</accession>
<organism evidence="13 14">
    <name type="scientific">Proteiniclasticum ruminis</name>
    <dbReference type="NCBI Taxonomy" id="398199"/>
    <lineage>
        <taxon>Bacteria</taxon>
        <taxon>Bacillati</taxon>
        <taxon>Bacillota</taxon>
        <taxon>Clostridia</taxon>
        <taxon>Eubacteriales</taxon>
        <taxon>Clostridiaceae</taxon>
        <taxon>Proteiniclasticum</taxon>
    </lineage>
</organism>
<dbReference type="PANTHER" id="PTHR42742">
    <property type="entry name" value="TRANSCRIPTIONAL REPRESSOR MPRA"/>
    <property type="match status" value="1"/>
</dbReference>
<evidence type="ECO:0000256" key="10">
    <source>
        <dbReference type="ARBA" id="ARBA00023277"/>
    </source>
</evidence>
<evidence type="ECO:0000256" key="7">
    <source>
        <dbReference type="ARBA" id="ARBA00022833"/>
    </source>
</evidence>
<dbReference type="PANTHER" id="PTHR42742:SF3">
    <property type="entry name" value="FRUCTOKINASE"/>
    <property type="match status" value="1"/>
</dbReference>
<keyword evidence="5" id="KW-0547">Nucleotide-binding</keyword>
<dbReference type="AlphaFoldDB" id="A0A1G8HW77"/>
<dbReference type="InterPro" id="IPR000600">
    <property type="entry name" value="ROK"/>
</dbReference>
<dbReference type="GO" id="GO:0005524">
    <property type="term" value="F:ATP binding"/>
    <property type="evidence" value="ECO:0007669"/>
    <property type="project" value="UniProtKB-KW"/>
</dbReference>
<evidence type="ECO:0000256" key="6">
    <source>
        <dbReference type="ARBA" id="ARBA00022777"/>
    </source>
</evidence>
<keyword evidence="3" id="KW-0808">Transferase</keyword>
<comment type="catalytic activity">
    <reaction evidence="12">
        <text>D-fructose + ATP = D-fructose 6-phosphate + ADP + H(+)</text>
        <dbReference type="Rhea" id="RHEA:16125"/>
        <dbReference type="ChEBI" id="CHEBI:15378"/>
        <dbReference type="ChEBI" id="CHEBI:30616"/>
        <dbReference type="ChEBI" id="CHEBI:37721"/>
        <dbReference type="ChEBI" id="CHEBI:61527"/>
        <dbReference type="ChEBI" id="CHEBI:456216"/>
        <dbReference type="EC" id="2.7.1.4"/>
    </reaction>
</comment>
<keyword evidence="6 13" id="KW-0418">Kinase</keyword>
<keyword evidence="8" id="KW-0067">ATP-binding</keyword>
<reference evidence="13 14" key="1">
    <citation type="submission" date="2016-10" db="EMBL/GenBank/DDBJ databases">
        <authorList>
            <person name="de Groot N.N."/>
        </authorList>
    </citation>
    <scope>NUCLEOTIDE SEQUENCE [LARGE SCALE GENOMIC DNA]</scope>
    <source>
        <strain evidence="13 14">CGMCC 1.5058</strain>
    </source>
</reference>
<keyword evidence="7" id="KW-0862">Zinc</keyword>
<protein>
    <recommendedName>
        <fullName evidence="11">fructokinase</fullName>
        <ecNumber evidence="11">2.7.1.4</ecNumber>
    </recommendedName>
</protein>
<dbReference type="Proteomes" id="UP000183255">
    <property type="component" value="Unassembled WGS sequence"/>
</dbReference>
<dbReference type="InterPro" id="IPR043129">
    <property type="entry name" value="ATPase_NBD"/>
</dbReference>
<proteinExistence type="inferred from homology"/>
<dbReference type="InterPro" id="IPR051804">
    <property type="entry name" value="Carb_Metab_Reg_Kinase/Isom"/>
</dbReference>
<dbReference type="EMBL" id="FNDZ01000001">
    <property type="protein sequence ID" value="SDI10893.1"/>
    <property type="molecule type" value="Genomic_DNA"/>
</dbReference>
<evidence type="ECO:0000256" key="3">
    <source>
        <dbReference type="ARBA" id="ARBA00022679"/>
    </source>
</evidence>
<sequence length="288" mass="31392">MRLGAIEAGGTKFVLAVGNEKGEIFEKISIPTRTPEETMKDTLDFFKDKNLNALGIGCFGPLELNKDKKKYGYITSTPKPHWGDFDILGSLKKGLNIPVEIATDVSGAALGEITFGDYEKEHTLLYITVGTGIGGGYVIDGKIHNGMLHPEMGHIMIHKNPKDTYEGFCPYHKTCLEGLAAGPANEGRTGMKGIDIPEDHESFDFIAEYMAEALMSYILILSPTKIVLGGGVMGRTYMIPKIREVLKEKLNGYVKTDQMENLDKYIVTPSLGVESGIKGALALALMAK</sequence>
<keyword evidence="10" id="KW-0119">Carbohydrate metabolism</keyword>
<dbReference type="SUPFAM" id="SSF53067">
    <property type="entry name" value="Actin-like ATPase domain"/>
    <property type="match status" value="1"/>
</dbReference>
<keyword evidence="4" id="KW-0479">Metal-binding</keyword>
<dbReference type="GO" id="GO:0008865">
    <property type="term" value="F:fructokinase activity"/>
    <property type="evidence" value="ECO:0007669"/>
    <property type="project" value="UniProtKB-EC"/>
</dbReference>
<evidence type="ECO:0000256" key="1">
    <source>
        <dbReference type="ARBA" id="ARBA00001946"/>
    </source>
</evidence>
<evidence type="ECO:0000256" key="2">
    <source>
        <dbReference type="ARBA" id="ARBA00006479"/>
    </source>
</evidence>
<gene>
    <name evidence="13" type="ORF">SAMN05421804_101701</name>
</gene>
<evidence type="ECO:0000256" key="4">
    <source>
        <dbReference type="ARBA" id="ARBA00022723"/>
    </source>
</evidence>
<evidence type="ECO:0000256" key="11">
    <source>
        <dbReference type="ARBA" id="ARBA00038887"/>
    </source>
</evidence>
<evidence type="ECO:0000256" key="8">
    <source>
        <dbReference type="ARBA" id="ARBA00022840"/>
    </source>
</evidence>